<name>A0A344LBQ7_9PSEU</name>
<sequence length="175" mass="18662">MQLTKFGRAVVVAATLAFAGATTAATGTASAEPVPADLYSEITAADIADPSAVLGPEDTGFEAAQTVNGAISWFRNRNGSTAYQGYCERAVRLAWNRRTHHASAIAHWRSSDGARHTRGTPPRGAFVFWNISQYGHVGLADGNGGVWATSVNGRIGHAKQSYFANYLGWKYGNSR</sequence>
<dbReference type="AlphaFoldDB" id="A0A344LBQ7"/>
<evidence type="ECO:0008006" key="4">
    <source>
        <dbReference type="Google" id="ProtNLM"/>
    </source>
</evidence>
<gene>
    <name evidence="2" type="ORF">A4R43_25775</name>
</gene>
<evidence type="ECO:0000256" key="1">
    <source>
        <dbReference type="SAM" id="SignalP"/>
    </source>
</evidence>
<keyword evidence="1" id="KW-0732">Signal</keyword>
<proteinExistence type="predicted"/>
<accession>A0A344LBQ7</accession>
<dbReference type="EMBL" id="CP015163">
    <property type="protein sequence ID" value="AXB45481.1"/>
    <property type="molecule type" value="Genomic_DNA"/>
</dbReference>
<feature type="chain" id="PRO_5039478381" description="CHAP domain-containing protein" evidence="1">
    <location>
        <begin position="25"/>
        <end position="175"/>
    </location>
</feature>
<dbReference type="OrthoDB" id="2607492at2"/>
<reference evidence="2 3" key="1">
    <citation type="submission" date="2016-04" db="EMBL/GenBank/DDBJ databases">
        <title>Complete genome sequence and analysis of deep-sea sediment isolate, Amycolatopsis sp. WP1.</title>
        <authorList>
            <person name="Wang H."/>
            <person name="Chen S."/>
            <person name="Wu Q."/>
        </authorList>
    </citation>
    <scope>NUCLEOTIDE SEQUENCE [LARGE SCALE GENOMIC DNA]</scope>
    <source>
        <strain evidence="2 3">WP1</strain>
    </source>
</reference>
<organism evidence="2 3">
    <name type="scientific">Amycolatopsis albispora</name>
    <dbReference type="NCBI Taxonomy" id="1804986"/>
    <lineage>
        <taxon>Bacteria</taxon>
        <taxon>Bacillati</taxon>
        <taxon>Actinomycetota</taxon>
        <taxon>Actinomycetes</taxon>
        <taxon>Pseudonocardiales</taxon>
        <taxon>Pseudonocardiaceae</taxon>
        <taxon>Amycolatopsis</taxon>
    </lineage>
</organism>
<keyword evidence="3" id="KW-1185">Reference proteome</keyword>
<feature type="signal peptide" evidence="1">
    <location>
        <begin position="1"/>
        <end position="24"/>
    </location>
</feature>
<protein>
    <recommendedName>
        <fullName evidence="4">CHAP domain-containing protein</fullName>
    </recommendedName>
</protein>
<dbReference type="RefSeq" id="WP_113694716.1">
    <property type="nucleotide sequence ID" value="NZ_CP015163.1"/>
</dbReference>
<evidence type="ECO:0000313" key="3">
    <source>
        <dbReference type="Proteomes" id="UP000250434"/>
    </source>
</evidence>
<evidence type="ECO:0000313" key="2">
    <source>
        <dbReference type="EMBL" id="AXB45481.1"/>
    </source>
</evidence>
<dbReference type="KEGG" id="aab:A4R43_25775"/>
<dbReference type="Proteomes" id="UP000250434">
    <property type="component" value="Chromosome"/>
</dbReference>